<dbReference type="GeneID" id="17266129"/>
<accession>A0A0D3JAP7</accession>
<dbReference type="RefSeq" id="XP_005773011.1">
    <property type="nucleotide sequence ID" value="XM_005772954.1"/>
</dbReference>
<name>A0A0D3JAP7_EMIH1</name>
<feature type="region of interest" description="Disordered" evidence="1">
    <location>
        <begin position="310"/>
        <end position="344"/>
    </location>
</feature>
<dbReference type="EnsemblProtists" id="EOD20582">
    <property type="protein sequence ID" value="EOD20582"/>
    <property type="gene ID" value="EMIHUDRAFT_450981"/>
</dbReference>
<evidence type="ECO:0000256" key="1">
    <source>
        <dbReference type="SAM" id="MobiDB-lite"/>
    </source>
</evidence>
<feature type="compositionally biased region" description="Gly residues" evidence="1">
    <location>
        <begin position="603"/>
        <end position="617"/>
    </location>
</feature>
<sequence>MESAPPDSCAAKESSPAEAARDASLSPARPSADEVTAPPPSAAEVVLRAQDALEDMIVYRSAVPPANLGPIGELAGTGTSRGSGGAAALPAAALPAAALAAEKEAGGALADSFAVASASSAEAPPGSSLPRVRLTRSKAARREPTLRDIDEAYQTLRAAARRASAKLQQKVAFTVEAVAWALGPHSAGAAGIGEAASSCAADRRREPGLPAVKERAVVDSAFGVHADCPPRRKRPPIGEMAAPPPVLGFSLRTTHMLLAEVYAHVQGRRTASIDWEEVATRLAARAEVLPGAAGPMPGAADAHRLPHCTRPAMPDSLDTVGLSDASDLEGEDDPPPPHAPYLAHHHAAGGWSSVGWPSGEGRAPLQLEGVLAPLRPAPPARIDYPPRAWSDADDRKMVETRRVAEEELPSELRAHAPSLAVYRAAVKLKKDKAEAEGEVHGGGDLYCFPPGISTKGKSEKVVRSLVMLREVLLQQIDGERTGTVWQAPKRGELVEVEVEDYLPVAPPPPPTDPPPAGGSPFDDLLDRTAEGVFTWADGNRYQRRVEWRLAEVRQTWADGKFQACVCDHDGYLDESFVEVYSRADEGKEWRRRAADAPGTVLSRGGGGGGRGRGGGRGGRGKKRRRQDKW</sequence>
<dbReference type="Proteomes" id="UP000013827">
    <property type="component" value="Unassembled WGS sequence"/>
</dbReference>
<feature type="compositionally biased region" description="Basic residues" evidence="1">
    <location>
        <begin position="618"/>
        <end position="629"/>
    </location>
</feature>
<keyword evidence="3" id="KW-1185">Reference proteome</keyword>
<dbReference type="AlphaFoldDB" id="A0A0D3JAP7"/>
<evidence type="ECO:0000313" key="3">
    <source>
        <dbReference type="Proteomes" id="UP000013827"/>
    </source>
</evidence>
<feature type="region of interest" description="Disordered" evidence="1">
    <location>
        <begin position="1"/>
        <end position="43"/>
    </location>
</feature>
<reference evidence="2" key="2">
    <citation type="submission" date="2024-10" db="UniProtKB">
        <authorList>
            <consortium name="EnsemblProtists"/>
        </authorList>
    </citation>
    <scope>IDENTIFICATION</scope>
</reference>
<reference evidence="3" key="1">
    <citation type="journal article" date="2013" name="Nature">
        <title>Pan genome of the phytoplankton Emiliania underpins its global distribution.</title>
        <authorList>
            <person name="Read B.A."/>
            <person name="Kegel J."/>
            <person name="Klute M.J."/>
            <person name="Kuo A."/>
            <person name="Lefebvre S.C."/>
            <person name="Maumus F."/>
            <person name="Mayer C."/>
            <person name="Miller J."/>
            <person name="Monier A."/>
            <person name="Salamov A."/>
            <person name="Young J."/>
            <person name="Aguilar M."/>
            <person name="Claverie J.M."/>
            <person name="Frickenhaus S."/>
            <person name="Gonzalez K."/>
            <person name="Herman E.K."/>
            <person name="Lin Y.C."/>
            <person name="Napier J."/>
            <person name="Ogata H."/>
            <person name="Sarno A.F."/>
            <person name="Shmutz J."/>
            <person name="Schroeder D."/>
            <person name="de Vargas C."/>
            <person name="Verret F."/>
            <person name="von Dassow P."/>
            <person name="Valentin K."/>
            <person name="Van de Peer Y."/>
            <person name="Wheeler G."/>
            <person name="Dacks J.B."/>
            <person name="Delwiche C.F."/>
            <person name="Dyhrman S.T."/>
            <person name="Glockner G."/>
            <person name="John U."/>
            <person name="Richards T."/>
            <person name="Worden A.Z."/>
            <person name="Zhang X."/>
            <person name="Grigoriev I.V."/>
            <person name="Allen A.E."/>
            <person name="Bidle K."/>
            <person name="Borodovsky M."/>
            <person name="Bowler C."/>
            <person name="Brownlee C."/>
            <person name="Cock J.M."/>
            <person name="Elias M."/>
            <person name="Gladyshev V.N."/>
            <person name="Groth M."/>
            <person name="Guda C."/>
            <person name="Hadaegh A."/>
            <person name="Iglesias-Rodriguez M.D."/>
            <person name="Jenkins J."/>
            <person name="Jones B.M."/>
            <person name="Lawson T."/>
            <person name="Leese F."/>
            <person name="Lindquist E."/>
            <person name="Lobanov A."/>
            <person name="Lomsadze A."/>
            <person name="Malik S.B."/>
            <person name="Marsh M.E."/>
            <person name="Mackinder L."/>
            <person name="Mock T."/>
            <person name="Mueller-Roeber B."/>
            <person name="Pagarete A."/>
            <person name="Parker M."/>
            <person name="Probert I."/>
            <person name="Quesneville H."/>
            <person name="Raines C."/>
            <person name="Rensing S.A."/>
            <person name="Riano-Pachon D.M."/>
            <person name="Richier S."/>
            <person name="Rokitta S."/>
            <person name="Shiraiwa Y."/>
            <person name="Soanes D.M."/>
            <person name="van der Giezen M."/>
            <person name="Wahlund T.M."/>
            <person name="Williams B."/>
            <person name="Wilson W."/>
            <person name="Wolfe G."/>
            <person name="Wurch L.L."/>
        </authorList>
    </citation>
    <scope>NUCLEOTIDE SEQUENCE</scope>
</reference>
<evidence type="ECO:0000313" key="2">
    <source>
        <dbReference type="EnsemblProtists" id="EOD20582"/>
    </source>
</evidence>
<feature type="region of interest" description="Disordered" evidence="1">
    <location>
        <begin position="587"/>
        <end position="629"/>
    </location>
</feature>
<organism evidence="2 3">
    <name type="scientific">Emiliania huxleyi (strain CCMP1516)</name>
    <dbReference type="NCBI Taxonomy" id="280463"/>
    <lineage>
        <taxon>Eukaryota</taxon>
        <taxon>Haptista</taxon>
        <taxon>Haptophyta</taxon>
        <taxon>Prymnesiophyceae</taxon>
        <taxon>Isochrysidales</taxon>
        <taxon>Noelaerhabdaceae</taxon>
        <taxon>Emiliania</taxon>
    </lineage>
</organism>
<proteinExistence type="predicted"/>
<dbReference type="PaxDb" id="2903-EOD20582"/>
<dbReference type="HOGENOM" id="CLU_435089_0_0_1"/>
<dbReference type="KEGG" id="ehx:EMIHUDRAFT_450981"/>
<protein>
    <submittedName>
        <fullName evidence="2">Uncharacterized protein</fullName>
    </submittedName>
</protein>